<evidence type="ECO:0000313" key="2">
    <source>
        <dbReference type="Proteomes" id="UP000774804"/>
    </source>
</evidence>
<gene>
    <name evidence="1" type="ORF">PC115_g12567</name>
</gene>
<dbReference type="EMBL" id="RCMI01000424">
    <property type="protein sequence ID" value="KAG2911410.1"/>
    <property type="molecule type" value="Genomic_DNA"/>
</dbReference>
<accession>A0A8T1C2R1</accession>
<evidence type="ECO:0000313" key="1">
    <source>
        <dbReference type="EMBL" id="KAG2911410.1"/>
    </source>
</evidence>
<dbReference type="AlphaFoldDB" id="A0A8T1C2R1"/>
<comment type="caution">
    <text evidence="1">The sequence shown here is derived from an EMBL/GenBank/DDBJ whole genome shotgun (WGS) entry which is preliminary data.</text>
</comment>
<name>A0A8T1C2R1_9STRA</name>
<reference evidence="1" key="1">
    <citation type="submission" date="2018-10" db="EMBL/GenBank/DDBJ databases">
        <title>Effector identification in a new, highly contiguous assembly of the strawberry crown rot pathogen Phytophthora cactorum.</title>
        <authorList>
            <person name="Armitage A.D."/>
            <person name="Nellist C.F."/>
            <person name="Bates H."/>
            <person name="Vickerstaff R.J."/>
            <person name="Harrison R.J."/>
        </authorList>
    </citation>
    <scope>NUCLEOTIDE SEQUENCE</scope>
    <source>
        <strain evidence="1">4032</strain>
    </source>
</reference>
<proteinExistence type="predicted"/>
<dbReference type="Proteomes" id="UP000774804">
    <property type="component" value="Unassembled WGS sequence"/>
</dbReference>
<sequence>MNLVGFKSQVVENEPSIPKLSSIIRSSGGTGPRRGWQRCLCAAVLASDQMGGSG</sequence>
<organism evidence="1 2">
    <name type="scientific">Phytophthora cactorum</name>
    <dbReference type="NCBI Taxonomy" id="29920"/>
    <lineage>
        <taxon>Eukaryota</taxon>
        <taxon>Sar</taxon>
        <taxon>Stramenopiles</taxon>
        <taxon>Oomycota</taxon>
        <taxon>Peronosporomycetes</taxon>
        <taxon>Peronosporales</taxon>
        <taxon>Peronosporaceae</taxon>
        <taxon>Phytophthora</taxon>
    </lineage>
</organism>
<protein>
    <submittedName>
        <fullName evidence="1">Uncharacterized protein</fullName>
    </submittedName>
</protein>